<accession>A0ABS3QE59</accession>
<dbReference type="RefSeq" id="WP_208175161.1">
    <property type="nucleotide sequence ID" value="NZ_JAGETZ010000004.1"/>
</dbReference>
<dbReference type="InterPro" id="IPR036291">
    <property type="entry name" value="NAD(P)-bd_dom_sf"/>
</dbReference>
<sequence>MITTCVIGGAGFIGRIVVGELLRRGDRSVVVVGREDEAQHLAPTVRYIQHPPNTTTERLIETLGAVDEVIDLAYATVPGTSFQNPVNDILVNLPEAVRLFEQAAKLPLRKFVWVSSGGTVYGPADVMPLNEDHPTNPISPYGITKLAIEKYAHMYYHMNKLPVVCVRPANAFGEGQRVYAGQGFVGTAIASLLDGRTIDIFGTEGTVRDYLHLRDMASGIVAALVDGQPGEIYNIGSGEGHSNRQVVNLLLPLARAQGITPQIRILPERPFDVKMNVLDISKIYNHTGWKPCQSFAEALRQTWDWYVKNYTRVPADK</sequence>
<dbReference type="EMBL" id="JAGETZ010000004">
    <property type="protein sequence ID" value="MBO2009530.1"/>
    <property type="molecule type" value="Genomic_DNA"/>
</dbReference>
<dbReference type="InterPro" id="IPR001509">
    <property type="entry name" value="Epimerase_deHydtase"/>
</dbReference>
<evidence type="ECO:0000256" key="1">
    <source>
        <dbReference type="ARBA" id="ARBA00007637"/>
    </source>
</evidence>
<evidence type="ECO:0000313" key="3">
    <source>
        <dbReference type="EMBL" id="MBO2009530.1"/>
    </source>
</evidence>
<dbReference type="PANTHER" id="PTHR43000">
    <property type="entry name" value="DTDP-D-GLUCOSE 4,6-DEHYDRATASE-RELATED"/>
    <property type="match status" value="1"/>
</dbReference>
<dbReference type="Pfam" id="PF01370">
    <property type="entry name" value="Epimerase"/>
    <property type="match status" value="1"/>
</dbReference>
<comment type="similarity">
    <text evidence="1">Belongs to the NAD(P)-dependent epimerase/dehydratase family.</text>
</comment>
<reference evidence="3 4" key="1">
    <citation type="submission" date="2021-03" db="EMBL/GenBank/DDBJ databases">
        <authorList>
            <person name="Kim M.K."/>
        </authorList>
    </citation>
    <scope>NUCLEOTIDE SEQUENCE [LARGE SCALE GENOMIC DNA]</scope>
    <source>
        <strain evidence="3 4">BT442</strain>
    </source>
</reference>
<dbReference type="Gene3D" id="3.40.50.720">
    <property type="entry name" value="NAD(P)-binding Rossmann-like Domain"/>
    <property type="match status" value="1"/>
</dbReference>
<keyword evidence="4" id="KW-1185">Reference proteome</keyword>
<dbReference type="SUPFAM" id="SSF51735">
    <property type="entry name" value="NAD(P)-binding Rossmann-fold domains"/>
    <property type="match status" value="1"/>
</dbReference>
<dbReference type="Proteomes" id="UP000664369">
    <property type="component" value="Unassembled WGS sequence"/>
</dbReference>
<protein>
    <submittedName>
        <fullName evidence="3">NAD-dependent epimerase/dehydratase family protein</fullName>
    </submittedName>
</protein>
<evidence type="ECO:0000259" key="2">
    <source>
        <dbReference type="Pfam" id="PF01370"/>
    </source>
</evidence>
<comment type="caution">
    <text evidence="3">The sequence shown here is derived from an EMBL/GenBank/DDBJ whole genome shotgun (WGS) entry which is preliminary data.</text>
</comment>
<proteinExistence type="inferred from homology"/>
<gene>
    <name evidence="3" type="ORF">J4E00_10745</name>
</gene>
<feature type="domain" description="NAD-dependent epimerase/dehydratase" evidence="2">
    <location>
        <begin position="5"/>
        <end position="236"/>
    </location>
</feature>
<name>A0ABS3QE59_9BACT</name>
<evidence type="ECO:0000313" key="4">
    <source>
        <dbReference type="Proteomes" id="UP000664369"/>
    </source>
</evidence>
<organism evidence="3 4">
    <name type="scientific">Hymenobacter negativus</name>
    <dbReference type="NCBI Taxonomy" id="2795026"/>
    <lineage>
        <taxon>Bacteria</taxon>
        <taxon>Pseudomonadati</taxon>
        <taxon>Bacteroidota</taxon>
        <taxon>Cytophagia</taxon>
        <taxon>Cytophagales</taxon>
        <taxon>Hymenobacteraceae</taxon>
        <taxon>Hymenobacter</taxon>
    </lineage>
</organism>